<evidence type="ECO:0000313" key="3">
    <source>
        <dbReference type="EMBL" id="KAF9455145.1"/>
    </source>
</evidence>
<feature type="non-terminal residue" evidence="3">
    <location>
        <position position="1"/>
    </location>
</feature>
<evidence type="ECO:0000256" key="2">
    <source>
        <dbReference type="SAM" id="Phobius"/>
    </source>
</evidence>
<gene>
    <name evidence="3" type="ORF">BDZ94DRAFT_1180587</name>
</gene>
<evidence type="ECO:0000313" key="4">
    <source>
        <dbReference type="Proteomes" id="UP000807353"/>
    </source>
</evidence>
<dbReference type="EMBL" id="MU151036">
    <property type="protein sequence ID" value="KAF9455145.1"/>
    <property type="molecule type" value="Genomic_DNA"/>
</dbReference>
<dbReference type="AlphaFoldDB" id="A0A9P5XQP5"/>
<accession>A0A9P5XQP5</accession>
<sequence length="155" mass="17033">FKKPTFQHATESVALLAVNGQTKDVKSCQNKWMAVSLFFIVVVMAIQSISGWHWDDTTCASITANTASSWDDYVKKHPEAKPFRNHGWPHLNKFLDIMPSTPAGANVYHPSTSQPLPSTLISQPPSTPTDLHSSSSPEPDSPSDDENPQVNCLCN</sequence>
<keyword evidence="2" id="KW-0812">Transmembrane</keyword>
<name>A0A9P5XQP5_9AGAR</name>
<feature type="compositionally biased region" description="Polar residues" evidence="1">
    <location>
        <begin position="109"/>
        <end position="132"/>
    </location>
</feature>
<keyword evidence="4" id="KW-1185">Reference proteome</keyword>
<evidence type="ECO:0000256" key="1">
    <source>
        <dbReference type="SAM" id="MobiDB-lite"/>
    </source>
</evidence>
<dbReference type="OrthoDB" id="2930561at2759"/>
<comment type="caution">
    <text evidence="3">The sequence shown here is derived from an EMBL/GenBank/DDBJ whole genome shotgun (WGS) entry which is preliminary data.</text>
</comment>
<dbReference type="Proteomes" id="UP000807353">
    <property type="component" value="Unassembled WGS sequence"/>
</dbReference>
<keyword evidence="2" id="KW-0472">Membrane</keyword>
<protein>
    <submittedName>
        <fullName evidence="3">Uncharacterized protein</fullName>
    </submittedName>
</protein>
<feature type="region of interest" description="Disordered" evidence="1">
    <location>
        <begin position="105"/>
        <end position="155"/>
    </location>
</feature>
<reference evidence="3" key="1">
    <citation type="submission" date="2020-11" db="EMBL/GenBank/DDBJ databases">
        <authorList>
            <consortium name="DOE Joint Genome Institute"/>
            <person name="Ahrendt S."/>
            <person name="Riley R."/>
            <person name="Andreopoulos W."/>
            <person name="Labutti K."/>
            <person name="Pangilinan J."/>
            <person name="Ruiz-Duenas F.J."/>
            <person name="Barrasa J.M."/>
            <person name="Sanchez-Garcia M."/>
            <person name="Camarero S."/>
            <person name="Miyauchi S."/>
            <person name="Serrano A."/>
            <person name="Linde D."/>
            <person name="Babiker R."/>
            <person name="Drula E."/>
            <person name="Ayuso-Fernandez I."/>
            <person name="Pacheco R."/>
            <person name="Padilla G."/>
            <person name="Ferreira P."/>
            <person name="Barriuso J."/>
            <person name="Kellner H."/>
            <person name="Castanera R."/>
            <person name="Alfaro M."/>
            <person name="Ramirez L."/>
            <person name="Pisabarro A.G."/>
            <person name="Kuo A."/>
            <person name="Tritt A."/>
            <person name="Lipzen A."/>
            <person name="He G."/>
            <person name="Yan M."/>
            <person name="Ng V."/>
            <person name="Cullen D."/>
            <person name="Martin F."/>
            <person name="Rosso M.-N."/>
            <person name="Henrissat B."/>
            <person name="Hibbett D."/>
            <person name="Martinez A.T."/>
            <person name="Grigoriev I.V."/>
        </authorList>
    </citation>
    <scope>NUCLEOTIDE SEQUENCE</scope>
    <source>
        <strain evidence="3">CBS 247.69</strain>
    </source>
</reference>
<keyword evidence="2" id="KW-1133">Transmembrane helix</keyword>
<proteinExistence type="predicted"/>
<organism evidence="3 4">
    <name type="scientific">Collybia nuda</name>
    <dbReference type="NCBI Taxonomy" id="64659"/>
    <lineage>
        <taxon>Eukaryota</taxon>
        <taxon>Fungi</taxon>
        <taxon>Dikarya</taxon>
        <taxon>Basidiomycota</taxon>
        <taxon>Agaricomycotina</taxon>
        <taxon>Agaricomycetes</taxon>
        <taxon>Agaricomycetidae</taxon>
        <taxon>Agaricales</taxon>
        <taxon>Tricholomatineae</taxon>
        <taxon>Clitocybaceae</taxon>
        <taxon>Collybia</taxon>
    </lineage>
</organism>
<feature type="transmembrane region" description="Helical" evidence="2">
    <location>
        <begin position="32"/>
        <end position="54"/>
    </location>
</feature>